<evidence type="ECO:0000313" key="2">
    <source>
        <dbReference type="Proteomes" id="UP000198304"/>
    </source>
</evidence>
<keyword evidence="2" id="KW-1185">Reference proteome</keyword>
<dbReference type="EMBL" id="FZOJ01000002">
    <property type="protein sequence ID" value="SNR98525.1"/>
    <property type="molecule type" value="Genomic_DNA"/>
</dbReference>
<accession>A0A239AS43</accession>
<dbReference type="RefSeq" id="WP_207652480.1">
    <property type="nucleotide sequence ID" value="NZ_FZOJ01000002.1"/>
</dbReference>
<dbReference type="Gene3D" id="3.40.309.10">
    <property type="entry name" value="Aldehyde Dehydrogenase, Chain A, domain 2"/>
    <property type="match status" value="1"/>
</dbReference>
<dbReference type="GO" id="GO:0016620">
    <property type="term" value="F:oxidoreductase activity, acting on the aldehyde or oxo group of donors, NAD or NADP as acceptor"/>
    <property type="evidence" value="ECO:0007669"/>
    <property type="project" value="InterPro"/>
</dbReference>
<dbReference type="InterPro" id="IPR016162">
    <property type="entry name" value="Ald_DH_N"/>
</dbReference>
<reference evidence="1 2" key="1">
    <citation type="submission" date="2017-06" db="EMBL/GenBank/DDBJ databases">
        <authorList>
            <person name="Kim H.J."/>
            <person name="Triplett B.A."/>
        </authorList>
    </citation>
    <scope>NUCLEOTIDE SEQUENCE [LARGE SCALE GENOMIC DNA]</scope>
    <source>
        <strain evidence="1 2">SCA</strain>
    </source>
</reference>
<dbReference type="AlphaFoldDB" id="A0A239AS43"/>
<dbReference type="Gene3D" id="3.40.605.10">
    <property type="entry name" value="Aldehyde Dehydrogenase, Chain A, domain 1"/>
    <property type="match status" value="1"/>
</dbReference>
<sequence>MTVSRLVVNQPSSTSAGGSLYNGFAPTTTLGCGTWGNNSISENFTYTHMLNISRIGYDMKDKQVPTDEEIWE</sequence>
<protein>
    <submittedName>
        <fullName evidence="1">Uncharacterized protein</fullName>
    </submittedName>
</protein>
<proteinExistence type="predicted"/>
<dbReference type="InterPro" id="IPR016163">
    <property type="entry name" value="Ald_DH_C"/>
</dbReference>
<name>A0A239AS43_9FIRM</name>
<gene>
    <name evidence="1" type="ORF">SAMN05446037_1002233</name>
</gene>
<organism evidence="1 2">
    <name type="scientific">Anaerovirgula multivorans</name>
    <dbReference type="NCBI Taxonomy" id="312168"/>
    <lineage>
        <taxon>Bacteria</taxon>
        <taxon>Bacillati</taxon>
        <taxon>Bacillota</taxon>
        <taxon>Clostridia</taxon>
        <taxon>Peptostreptococcales</taxon>
        <taxon>Natronincolaceae</taxon>
        <taxon>Anaerovirgula</taxon>
    </lineage>
</organism>
<evidence type="ECO:0000313" key="1">
    <source>
        <dbReference type="EMBL" id="SNR98525.1"/>
    </source>
</evidence>
<dbReference type="Proteomes" id="UP000198304">
    <property type="component" value="Unassembled WGS sequence"/>
</dbReference>
<dbReference type="PROSITE" id="PS51257">
    <property type="entry name" value="PROKAR_LIPOPROTEIN"/>
    <property type="match status" value="1"/>
</dbReference>